<feature type="compositionally biased region" description="Low complexity" evidence="2">
    <location>
        <begin position="9"/>
        <end position="18"/>
    </location>
</feature>
<feature type="compositionally biased region" description="Low complexity" evidence="2">
    <location>
        <begin position="331"/>
        <end position="340"/>
    </location>
</feature>
<evidence type="ECO:0000313" key="3">
    <source>
        <dbReference type="EMBL" id="CAG9863191.1"/>
    </source>
</evidence>
<feature type="region of interest" description="Disordered" evidence="2">
    <location>
        <begin position="1"/>
        <end position="57"/>
    </location>
</feature>
<feature type="region of interest" description="Disordered" evidence="2">
    <location>
        <begin position="330"/>
        <end position="357"/>
    </location>
</feature>
<feature type="compositionally biased region" description="Polar residues" evidence="2">
    <location>
        <begin position="629"/>
        <end position="640"/>
    </location>
</feature>
<feature type="compositionally biased region" description="Basic and acidic residues" evidence="2">
    <location>
        <begin position="113"/>
        <end position="124"/>
    </location>
</feature>
<gene>
    <name evidence="3" type="ORF">PHYEVI_LOCUS9490</name>
</gene>
<protein>
    <submittedName>
        <fullName evidence="3">Uncharacterized protein</fullName>
    </submittedName>
</protein>
<feature type="region of interest" description="Disordered" evidence="2">
    <location>
        <begin position="256"/>
        <end position="315"/>
    </location>
</feature>
<feature type="region of interest" description="Disordered" evidence="2">
    <location>
        <begin position="370"/>
        <end position="483"/>
    </location>
</feature>
<feature type="compositionally biased region" description="Low complexity" evidence="2">
    <location>
        <begin position="458"/>
        <end position="467"/>
    </location>
</feature>
<feature type="coiled-coil region" evidence="1">
    <location>
        <begin position="886"/>
        <end position="920"/>
    </location>
</feature>
<evidence type="ECO:0000256" key="2">
    <source>
        <dbReference type="SAM" id="MobiDB-lite"/>
    </source>
</evidence>
<proteinExistence type="predicted"/>
<feature type="compositionally biased region" description="Basic and acidic residues" evidence="2">
    <location>
        <begin position="468"/>
        <end position="480"/>
    </location>
</feature>
<organism evidence="3 4">
    <name type="scientific">Phyllotreta striolata</name>
    <name type="common">Striped flea beetle</name>
    <name type="synonym">Crioceris striolata</name>
    <dbReference type="NCBI Taxonomy" id="444603"/>
    <lineage>
        <taxon>Eukaryota</taxon>
        <taxon>Metazoa</taxon>
        <taxon>Ecdysozoa</taxon>
        <taxon>Arthropoda</taxon>
        <taxon>Hexapoda</taxon>
        <taxon>Insecta</taxon>
        <taxon>Pterygota</taxon>
        <taxon>Neoptera</taxon>
        <taxon>Endopterygota</taxon>
        <taxon>Coleoptera</taxon>
        <taxon>Polyphaga</taxon>
        <taxon>Cucujiformia</taxon>
        <taxon>Chrysomeloidea</taxon>
        <taxon>Chrysomelidae</taxon>
        <taxon>Galerucinae</taxon>
        <taxon>Alticini</taxon>
        <taxon>Phyllotreta</taxon>
    </lineage>
</organism>
<feature type="region of interest" description="Disordered" evidence="2">
    <location>
        <begin position="973"/>
        <end position="1047"/>
    </location>
</feature>
<keyword evidence="1" id="KW-0175">Coiled coil</keyword>
<evidence type="ECO:0000256" key="1">
    <source>
        <dbReference type="SAM" id="Coils"/>
    </source>
</evidence>
<feature type="region of interest" description="Disordered" evidence="2">
    <location>
        <begin position="624"/>
        <end position="675"/>
    </location>
</feature>
<accession>A0A9N9XT07</accession>
<sequence>MGQCMSRKAAGAFAASAAVSQNRPAKMQKHQKHQSPDDENNKLRSPMIPQDTNKRQQRLVQTTATVGVAPATKGVAMSFGFRRPTPAPSIAANASAARRLANNAAGIDAGDAYDRNGNDARDTDGLTANAAPTGRSTPRLAPPKKEANATKVSRFGFRGSQNTRFNKVADVNKPPEIVNQNKQNQFVKKPIALTRTVMPTDNNNRTRIQKEPPVQIGKYTLQSTQLPRPEPIRVIETKTAKTLANNNRRVAGMYQHHPEETSSKDGSLTEDSGLGSHISRDADAATRGLDNFESSPTFGARRRRTAPPKPRSLEVVATGCNTFDVRDANDSNDSCDSASAPPLPQLPSAFHSTPEKRTNAYHSAHLVRDRAADYQRHASRSGRPRSTSKTSSDGFSDDYGEDEKTYNELFRSEKPFIKPNGQQPKFLKSRTNQLKCGGDSSPLSSDEQEWAGGEAMADDVSFSLSSSDESRDRNCSEDQSKVPTPAFSSALIASTFQNLVNNSLYNHPASRNVQSITLTIEDPKFAALAAASNSSSLLDDETLLSPDSISCSESEEIRRKLQRSSSNSKDINEKLTPPSPGTPTNASNSLSISDDNDNMNNSGKDDFLIDDEIADQPALIFEDSRHLANDNSTETLMESTPKQRRRNLAGAESSPSGARHKRFSQNRTGSLDTLSPCESIASDDLMMDFYSQSSGLDDCEAHSSGYPSMNETLQNSEETLEALKGGKDWNSVFMTDSYKAPDKHKRSSTSRSRLLSSRVSTPNSTVDSPKSLARFSRPSAANSPVRHGRLANLSSACGYDSDESIRLDRASHTAITQDIVGIKTLLLKLRRILNETAEEELSRSDAHNPFDSQHLMNGIFNSLGREGGAAAAPEDGRSDAKVMSELVDLRRQVLFLQGQLEDKEKTVQTLQEKMVRLVDENYHASSAPASTSCDSQTCNAATQTERIRPLSAGPSLLNGSPVDCNAGSLVSATESQSLPIRKARTPSQTADSTASRRTPSRLWRQPGEPPSPQRYATAPSTAPGSASAPSSIPKRARSRTRAQASTS</sequence>
<feature type="region of interest" description="Disordered" evidence="2">
    <location>
        <begin position="113"/>
        <end position="148"/>
    </location>
</feature>
<evidence type="ECO:0000313" key="4">
    <source>
        <dbReference type="Proteomes" id="UP001153712"/>
    </source>
</evidence>
<feature type="compositionally biased region" description="Low complexity" evidence="2">
    <location>
        <begin position="749"/>
        <end position="761"/>
    </location>
</feature>
<dbReference type="Proteomes" id="UP001153712">
    <property type="component" value="Chromosome 6"/>
</dbReference>
<dbReference type="OrthoDB" id="10046062at2759"/>
<keyword evidence="4" id="KW-1185">Reference proteome</keyword>
<reference evidence="3" key="1">
    <citation type="submission" date="2022-01" db="EMBL/GenBank/DDBJ databases">
        <authorList>
            <person name="King R."/>
        </authorList>
    </citation>
    <scope>NUCLEOTIDE SEQUENCE</scope>
</reference>
<name>A0A9N9XT07_PHYSR</name>
<dbReference type="EMBL" id="OU900099">
    <property type="protein sequence ID" value="CAG9863191.1"/>
    <property type="molecule type" value="Genomic_DNA"/>
</dbReference>
<feature type="compositionally biased region" description="Basic and acidic residues" evidence="2">
    <location>
        <begin position="402"/>
        <end position="416"/>
    </location>
</feature>
<feature type="compositionally biased region" description="Polar residues" evidence="2">
    <location>
        <begin position="985"/>
        <end position="997"/>
    </location>
</feature>
<feature type="region of interest" description="Disordered" evidence="2">
    <location>
        <begin position="554"/>
        <end position="606"/>
    </location>
</feature>
<feature type="compositionally biased region" description="Low complexity" evidence="2">
    <location>
        <begin position="587"/>
        <end position="602"/>
    </location>
</feature>
<dbReference type="AlphaFoldDB" id="A0A9N9XT07"/>
<feature type="compositionally biased region" description="Polar residues" evidence="2">
    <location>
        <begin position="384"/>
        <end position="394"/>
    </location>
</feature>
<feature type="region of interest" description="Disordered" evidence="2">
    <location>
        <begin position="739"/>
        <end position="785"/>
    </location>
</feature>
<feature type="compositionally biased region" description="Low complexity" evidence="2">
    <location>
        <begin position="1016"/>
        <end position="1031"/>
    </location>
</feature>